<feature type="compositionally biased region" description="Basic and acidic residues" evidence="1">
    <location>
        <begin position="167"/>
        <end position="181"/>
    </location>
</feature>
<feature type="compositionally biased region" description="Polar residues" evidence="1">
    <location>
        <begin position="415"/>
        <end position="431"/>
    </location>
</feature>
<feature type="region of interest" description="Disordered" evidence="1">
    <location>
        <begin position="503"/>
        <end position="695"/>
    </location>
</feature>
<dbReference type="EMBL" id="ML769405">
    <property type="protein sequence ID" value="KAE9406004.1"/>
    <property type="molecule type" value="Genomic_DNA"/>
</dbReference>
<feature type="region of interest" description="Disordered" evidence="1">
    <location>
        <begin position="403"/>
        <end position="483"/>
    </location>
</feature>
<protein>
    <submittedName>
        <fullName evidence="2">Uncharacterized protein</fullName>
    </submittedName>
</protein>
<feature type="compositionally biased region" description="Polar residues" evidence="1">
    <location>
        <begin position="597"/>
        <end position="606"/>
    </location>
</feature>
<feature type="region of interest" description="Disordered" evidence="1">
    <location>
        <begin position="933"/>
        <end position="987"/>
    </location>
</feature>
<sequence length="1129" mass="120094">MSSENSTQDNPDRRHMSTQQGLVSGPRPALARSDTENLLSYYQSPLADSRYDSNEDKVRRPTAPSRQLSSTSTSDSDYSDSSHSDYTGTAAHKRTSIPSEGGSDRRRMAIVEMDTLVETAKRHNSLRVRRGKDGSSFGSLALVAPPDASPKSYTGLTPSPSTAPAEGKYHYIESPTRDDLHTHHRSHSEAVSPTKSPRNVGIIGTAHQPIILDLESIDESGKALRPPLFIHPQSRSPSPAVSSPQTSLLPPMKRRSTGQSITVVTPEIGSAKPIDAPVASPIIVGLHPGDIPQSSMSHDNPQPEHPSYVPSSYLNYKPGIHATAGPLPPPPALPTLPPPRAAFPIDTQSPAPPRPPRLNSPVPTGTTFSNSRSIASLDTAPSRRGEVDAMRQALQLPPSVAKALAAKPMTPSKPPNVTNRVEVSPNIDDNMSSSSSSPSSQNPLDVTRSIHRREGAFSPSEGTPSENSVTINIADTYPAEAGNPMILPSLRRVDQRLQPTHEELVEKGPPITEVHPLKPPSAFAISAGSSSSSFGTVQPLAPAETQAGGSALNIPPEDTWVDAHAVRSSPSPSPSPRGSIEHPRNSAEHSHHARTIVSHSTSNSLSVDGHTNGASASPSGSSSVSPALSRSHSPSRPSPTISPPSPPPKSFRHSITTGLRRMSLPRSPSARSLGRGSYDRERYSHEDDASGHPLPNIPQAQLVNFQTPVPLRDIQPHQQVIRPNINPLQPVRRKRKIDSNPAAMFCSEVTSKRSAGERCLLYAQKINELYVYDCGLGEWMDDFRVRGSGNADRRAAISLMQSPSVSPTSSNFNSSSPSMIPFTSQPRQTSQSSHTSVITEATFPRRPDASAATDLSTKDEISISPPTGPPPLPYPSLASSNPRFPGRSNSSAGNTSGSESPAKGYKSLSPLTPTSKTGAFFASLGRKASVTRKDKGFGSMGLGVGSSPGSARLTKLPPKNNSQSNIPPPNTAPVTAPSVPGGPRAAPTRMLRSQTIMISPMLSDSSGSSSAGRSSTVGRIPSLYNIPSADSVHHSSPTYNGYLSNPSVRGGPRSKSSSPSKPPPKELYSPAPPESTWDPEFRRQVDKLSDLMPHADRGVLAGYLRRAGQDILAIGQYLEDEKGGCLRVD</sequence>
<feature type="compositionally biased region" description="Polar residues" evidence="1">
    <location>
        <begin position="364"/>
        <end position="376"/>
    </location>
</feature>
<feature type="compositionally biased region" description="Polar residues" evidence="1">
    <location>
        <begin position="1034"/>
        <end position="1045"/>
    </location>
</feature>
<feature type="compositionally biased region" description="Basic and acidic residues" evidence="1">
    <location>
        <begin position="579"/>
        <end position="590"/>
    </location>
</feature>
<evidence type="ECO:0000256" key="1">
    <source>
        <dbReference type="SAM" id="MobiDB-lite"/>
    </source>
</evidence>
<feature type="compositionally biased region" description="Low complexity" evidence="1">
    <location>
        <begin position="802"/>
        <end position="818"/>
    </location>
</feature>
<dbReference type="OrthoDB" id="2413468at2759"/>
<feature type="region of interest" description="Disordered" evidence="1">
    <location>
        <begin position="1028"/>
        <end position="1079"/>
    </location>
</feature>
<feature type="compositionally biased region" description="Basic and acidic residues" evidence="1">
    <location>
        <begin position="677"/>
        <end position="690"/>
    </location>
</feature>
<feature type="compositionally biased region" description="Low complexity" evidence="1">
    <location>
        <begin position="521"/>
        <end position="535"/>
    </location>
</feature>
<name>A0A6A4IB42_9AGAR</name>
<feature type="compositionally biased region" description="Pro residues" evidence="1">
    <location>
        <begin position="326"/>
        <end position="341"/>
    </location>
</feature>
<feature type="compositionally biased region" description="Polar residues" evidence="1">
    <location>
        <begin position="460"/>
        <end position="473"/>
    </location>
</feature>
<feature type="compositionally biased region" description="Low complexity" evidence="1">
    <location>
        <begin position="1046"/>
        <end position="1059"/>
    </location>
</feature>
<evidence type="ECO:0000313" key="2">
    <source>
        <dbReference type="EMBL" id="KAE9406004.1"/>
    </source>
</evidence>
<keyword evidence="3" id="KW-1185">Reference proteome</keyword>
<accession>A0A6A4IB42</accession>
<evidence type="ECO:0000313" key="3">
    <source>
        <dbReference type="Proteomes" id="UP000799118"/>
    </source>
</evidence>
<feature type="compositionally biased region" description="Polar residues" evidence="1">
    <location>
        <begin position="887"/>
        <end position="899"/>
    </location>
</feature>
<feature type="compositionally biased region" description="Polar residues" evidence="1">
    <location>
        <begin position="151"/>
        <end position="162"/>
    </location>
</feature>
<organism evidence="2 3">
    <name type="scientific">Gymnopus androsaceus JB14</name>
    <dbReference type="NCBI Taxonomy" id="1447944"/>
    <lineage>
        <taxon>Eukaryota</taxon>
        <taxon>Fungi</taxon>
        <taxon>Dikarya</taxon>
        <taxon>Basidiomycota</taxon>
        <taxon>Agaricomycotina</taxon>
        <taxon>Agaricomycetes</taxon>
        <taxon>Agaricomycetidae</taxon>
        <taxon>Agaricales</taxon>
        <taxon>Marasmiineae</taxon>
        <taxon>Omphalotaceae</taxon>
        <taxon>Gymnopus</taxon>
    </lineage>
</organism>
<feature type="compositionally biased region" description="Low complexity" evidence="1">
    <location>
        <begin position="614"/>
        <end position="635"/>
    </location>
</feature>
<feature type="compositionally biased region" description="Pro residues" evidence="1">
    <location>
        <begin position="636"/>
        <end position="649"/>
    </location>
</feature>
<feature type="compositionally biased region" description="Low complexity" evidence="1">
    <location>
        <begin position="69"/>
        <end position="89"/>
    </location>
</feature>
<feature type="compositionally biased region" description="Polar residues" evidence="1">
    <location>
        <begin position="233"/>
        <end position="248"/>
    </location>
</feature>
<reference evidence="2" key="1">
    <citation type="journal article" date="2019" name="Environ. Microbiol.">
        <title>Fungal ecological strategies reflected in gene transcription - a case study of two litter decomposers.</title>
        <authorList>
            <person name="Barbi F."/>
            <person name="Kohler A."/>
            <person name="Barry K."/>
            <person name="Baskaran P."/>
            <person name="Daum C."/>
            <person name="Fauchery L."/>
            <person name="Ihrmark K."/>
            <person name="Kuo A."/>
            <person name="LaButti K."/>
            <person name="Lipzen A."/>
            <person name="Morin E."/>
            <person name="Grigoriev I.V."/>
            <person name="Henrissat B."/>
            <person name="Lindahl B."/>
            <person name="Martin F."/>
        </authorList>
    </citation>
    <scope>NUCLEOTIDE SEQUENCE</scope>
    <source>
        <strain evidence="2">JB14</strain>
    </source>
</reference>
<dbReference type="AlphaFoldDB" id="A0A6A4IB42"/>
<proteinExistence type="predicted"/>
<feature type="compositionally biased region" description="Polar residues" evidence="1">
    <location>
        <begin position="821"/>
        <end position="839"/>
    </location>
</feature>
<feature type="region of interest" description="Disordered" evidence="1">
    <location>
        <begin position="226"/>
        <end position="386"/>
    </location>
</feature>
<feature type="region of interest" description="Disordered" evidence="1">
    <location>
        <begin position="1"/>
        <end position="110"/>
    </location>
</feature>
<feature type="region of interest" description="Disordered" evidence="1">
    <location>
        <begin position="800"/>
        <end position="912"/>
    </location>
</feature>
<feature type="compositionally biased region" description="Basic and acidic residues" evidence="1">
    <location>
        <begin position="49"/>
        <end position="59"/>
    </location>
</feature>
<dbReference type="Proteomes" id="UP000799118">
    <property type="component" value="Unassembled WGS sequence"/>
</dbReference>
<feature type="region of interest" description="Disordered" evidence="1">
    <location>
        <begin position="122"/>
        <end position="200"/>
    </location>
</feature>
<gene>
    <name evidence="2" type="ORF">BT96DRAFT_1015250</name>
</gene>